<feature type="transmembrane region" description="Helical" evidence="1">
    <location>
        <begin position="211"/>
        <end position="232"/>
    </location>
</feature>
<keyword evidence="3" id="KW-1185">Reference proteome</keyword>
<proteinExistence type="predicted"/>
<gene>
    <name evidence="2" type="ORF">BBF96_13725</name>
</gene>
<accession>A0A3S9T183</accession>
<keyword evidence="1" id="KW-0812">Transmembrane</keyword>
<dbReference type="Pfam" id="PF06182">
    <property type="entry name" value="ABC2_membrane_6"/>
    <property type="match status" value="1"/>
</dbReference>
<protein>
    <recommendedName>
        <fullName evidence="4">ABC transporter permease</fullName>
    </recommendedName>
</protein>
<feature type="transmembrane region" description="Helical" evidence="1">
    <location>
        <begin position="57"/>
        <end position="79"/>
    </location>
</feature>
<feature type="transmembrane region" description="Helical" evidence="1">
    <location>
        <begin position="178"/>
        <end position="205"/>
    </location>
</feature>
<feature type="transmembrane region" description="Helical" evidence="1">
    <location>
        <begin position="263"/>
        <end position="285"/>
    </location>
</feature>
<evidence type="ECO:0000313" key="3">
    <source>
        <dbReference type="Proteomes" id="UP000267250"/>
    </source>
</evidence>
<feature type="transmembrane region" description="Helical" evidence="1">
    <location>
        <begin position="239"/>
        <end position="257"/>
    </location>
</feature>
<evidence type="ECO:0000313" key="2">
    <source>
        <dbReference type="EMBL" id="AZR74353.1"/>
    </source>
</evidence>
<feature type="transmembrane region" description="Helical" evidence="1">
    <location>
        <begin position="147"/>
        <end position="166"/>
    </location>
</feature>
<evidence type="ECO:0008006" key="4">
    <source>
        <dbReference type="Google" id="ProtNLM"/>
    </source>
</evidence>
<dbReference type="RefSeq" id="WP_127017707.1">
    <property type="nucleotide sequence ID" value="NZ_CP016379.1"/>
</dbReference>
<reference evidence="2 3" key="1">
    <citation type="submission" date="2016-07" db="EMBL/GenBank/DDBJ databases">
        <title>Genome and transcriptome analysis of iron-reducing fermentative bacteria Anoxybacter fermentans.</title>
        <authorList>
            <person name="Zeng X."/>
            <person name="Shao Z."/>
        </authorList>
    </citation>
    <scope>NUCLEOTIDE SEQUENCE [LARGE SCALE GENOMIC DNA]</scope>
    <source>
        <strain evidence="2 3">DY22613</strain>
    </source>
</reference>
<keyword evidence="1" id="KW-1133">Transmembrane helix</keyword>
<keyword evidence="1" id="KW-0472">Membrane</keyword>
<dbReference type="OrthoDB" id="8582979at2"/>
<dbReference type="Proteomes" id="UP000267250">
    <property type="component" value="Chromosome"/>
</dbReference>
<dbReference type="PANTHER" id="PTHR36832:SF2">
    <property type="entry name" value="INTEGRAL MEMBRANE PROTEIN"/>
    <property type="match status" value="1"/>
</dbReference>
<dbReference type="AlphaFoldDB" id="A0A3S9T183"/>
<dbReference type="InterPro" id="IPR010390">
    <property type="entry name" value="ABC-2_transporter-like"/>
</dbReference>
<dbReference type="KEGG" id="aft:BBF96_13725"/>
<name>A0A3S9T183_9FIRM</name>
<organism evidence="2 3">
    <name type="scientific">Anoxybacter fermentans</name>
    <dbReference type="NCBI Taxonomy" id="1323375"/>
    <lineage>
        <taxon>Bacteria</taxon>
        <taxon>Bacillati</taxon>
        <taxon>Bacillota</taxon>
        <taxon>Clostridia</taxon>
        <taxon>Halanaerobiales</taxon>
        <taxon>Anoxybacter</taxon>
    </lineage>
</organism>
<dbReference type="EMBL" id="CP016379">
    <property type="protein sequence ID" value="AZR74353.1"/>
    <property type="molecule type" value="Genomic_DNA"/>
</dbReference>
<dbReference type="PANTHER" id="PTHR36832">
    <property type="entry name" value="SLR1174 PROTEIN-RELATED"/>
    <property type="match status" value="1"/>
</dbReference>
<evidence type="ECO:0000256" key="1">
    <source>
        <dbReference type="SAM" id="Phobius"/>
    </source>
</evidence>
<sequence>MNRVQKEIVNQSGVCLSWGMDFKENPIKRIWSLISIVVTIAKMNFRKFLQYRLANVSGFLVNVFWFVVEANIMIALFSSRGQTFNYTVVQAVTYVGLAEALLMVSGISGALGEVDLDGDIRSGQFIVDLIRPVDYFVYILSLELGRVVYYLFFRAVPLLAVLFIFFDWAPPTSIWTIFLFIFSVLGGIIITNCLHFSALVLGFWLNSSRGILEVVNVMAMLFSGLLLPIAFFPEWLAKIVVYLPFAGQFYIPISIFLGNEPRAMRLLAVEMGWIVVAITLARILFRMAMKKISVQGG</sequence>